<comment type="caution">
    <text evidence="1">The sequence shown here is derived from an EMBL/GenBank/DDBJ whole genome shotgun (WGS) entry which is preliminary data.</text>
</comment>
<proteinExistence type="predicted"/>
<protein>
    <submittedName>
        <fullName evidence="1">SRPBCC family protein</fullName>
    </submittedName>
</protein>
<organism evidence="1 2">
    <name type="scientific">Actinophytocola gossypii</name>
    <dbReference type="NCBI Taxonomy" id="2812003"/>
    <lineage>
        <taxon>Bacteria</taxon>
        <taxon>Bacillati</taxon>
        <taxon>Actinomycetota</taxon>
        <taxon>Actinomycetes</taxon>
        <taxon>Pseudonocardiales</taxon>
        <taxon>Pseudonocardiaceae</taxon>
    </lineage>
</organism>
<dbReference type="Pfam" id="PF10604">
    <property type="entry name" value="Polyketide_cyc2"/>
    <property type="match status" value="1"/>
</dbReference>
<keyword evidence="2" id="KW-1185">Reference proteome</keyword>
<evidence type="ECO:0000313" key="1">
    <source>
        <dbReference type="EMBL" id="MCT2582234.1"/>
    </source>
</evidence>
<dbReference type="EMBL" id="JAFFZE010000004">
    <property type="protein sequence ID" value="MCT2582234.1"/>
    <property type="molecule type" value="Genomic_DNA"/>
</dbReference>
<name>A0ABT2J4L9_9PSEU</name>
<reference evidence="1 2" key="1">
    <citation type="submission" date="2021-02" db="EMBL/GenBank/DDBJ databases">
        <title>Actinophytocola xerophila sp. nov., isolated from soil of cotton cropping field.</title>
        <authorList>
            <person name="Huang R."/>
            <person name="Chen X."/>
            <person name="Ge X."/>
            <person name="Liu W."/>
        </authorList>
    </citation>
    <scope>NUCLEOTIDE SEQUENCE [LARGE SCALE GENOMIC DNA]</scope>
    <source>
        <strain evidence="1 2">S1-96</strain>
    </source>
</reference>
<dbReference type="InterPro" id="IPR019587">
    <property type="entry name" value="Polyketide_cyclase/dehydratase"/>
</dbReference>
<dbReference type="Gene3D" id="3.30.530.20">
    <property type="match status" value="1"/>
</dbReference>
<gene>
    <name evidence="1" type="ORF">JT362_03730</name>
</gene>
<dbReference type="SUPFAM" id="SSF55961">
    <property type="entry name" value="Bet v1-like"/>
    <property type="match status" value="1"/>
</dbReference>
<dbReference type="InterPro" id="IPR023393">
    <property type="entry name" value="START-like_dom_sf"/>
</dbReference>
<dbReference type="Proteomes" id="UP001156441">
    <property type="component" value="Unassembled WGS sequence"/>
</dbReference>
<dbReference type="RefSeq" id="WP_260189582.1">
    <property type="nucleotide sequence ID" value="NZ_JAFFZE010000004.1"/>
</dbReference>
<evidence type="ECO:0000313" key="2">
    <source>
        <dbReference type="Proteomes" id="UP001156441"/>
    </source>
</evidence>
<accession>A0ABT2J4L9</accession>
<sequence length="147" mass="16388">MNAPDRRRRVQRSRVIDAPATRIHDILVAAPELPDWNPAFVRVEGPARATTGIEYRLGVIRGLRGTLTYTRIDADVIAMSWAVPFLSETATWTLTPHATPHQTRVTHEVERLGALAAFLGHSLDTLPELRLERLAQRAAARSRLGEP</sequence>